<evidence type="ECO:0000313" key="2">
    <source>
        <dbReference type="EMBL" id="GLJ59916.1"/>
    </source>
</evidence>
<dbReference type="PANTHER" id="PTHR36440">
    <property type="entry name" value="PUTATIVE (AFU_ORTHOLOGUE AFUA_8G07350)-RELATED"/>
    <property type="match status" value="1"/>
</dbReference>
<proteinExistence type="predicted"/>
<dbReference type="InterPro" id="IPR053146">
    <property type="entry name" value="QDO-like"/>
</dbReference>
<reference evidence="2" key="1">
    <citation type="journal article" date="2014" name="Int. J. Syst. Evol. Microbiol.">
        <title>Complete genome sequence of Corynebacterium casei LMG S-19264T (=DSM 44701T), isolated from a smear-ripened cheese.</title>
        <authorList>
            <consortium name="US DOE Joint Genome Institute (JGI-PGF)"/>
            <person name="Walter F."/>
            <person name="Albersmeier A."/>
            <person name="Kalinowski J."/>
            <person name="Ruckert C."/>
        </authorList>
    </citation>
    <scope>NUCLEOTIDE SEQUENCE</scope>
    <source>
        <strain evidence="2">VKM Ac-1020</strain>
    </source>
</reference>
<evidence type="ECO:0000259" key="1">
    <source>
        <dbReference type="Pfam" id="PF07883"/>
    </source>
</evidence>
<evidence type="ECO:0000313" key="3">
    <source>
        <dbReference type="Proteomes" id="UP001142462"/>
    </source>
</evidence>
<dbReference type="RefSeq" id="WP_271171654.1">
    <property type="nucleotide sequence ID" value="NZ_BSEJ01000001.1"/>
</dbReference>
<dbReference type="AlphaFoldDB" id="A0A9W6H077"/>
<dbReference type="InterPro" id="IPR013096">
    <property type="entry name" value="Cupin_2"/>
</dbReference>
<feature type="domain" description="Cupin type-2" evidence="1">
    <location>
        <begin position="57"/>
        <end position="116"/>
    </location>
</feature>
<name>A0A9W6H077_9MICO</name>
<comment type="caution">
    <text evidence="2">The sequence shown here is derived from an EMBL/GenBank/DDBJ whole genome shotgun (WGS) entry which is preliminary data.</text>
</comment>
<protein>
    <recommendedName>
        <fullName evidence="1">Cupin type-2 domain-containing protein</fullName>
    </recommendedName>
</protein>
<organism evidence="2 3">
    <name type="scientific">Microbacterium barkeri</name>
    <dbReference type="NCBI Taxonomy" id="33917"/>
    <lineage>
        <taxon>Bacteria</taxon>
        <taxon>Bacillati</taxon>
        <taxon>Actinomycetota</taxon>
        <taxon>Actinomycetes</taxon>
        <taxon>Micrococcales</taxon>
        <taxon>Microbacteriaceae</taxon>
        <taxon>Microbacterium</taxon>
    </lineage>
</organism>
<dbReference type="EMBL" id="BSEJ01000001">
    <property type="protein sequence ID" value="GLJ59916.1"/>
    <property type="molecule type" value="Genomic_DNA"/>
</dbReference>
<dbReference type="PANTHER" id="PTHR36440:SF1">
    <property type="entry name" value="PUTATIVE (AFU_ORTHOLOGUE AFUA_8G07350)-RELATED"/>
    <property type="match status" value="1"/>
</dbReference>
<dbReference type="CDD" id="cd02215">
    <property type="entry name" value="cupin_QDO_N_C"/>
    <property type="match status" value="1"/>
</dbReference>
<gene>
    <name evidence="2" type="ORF">GCM10017576_00450</name>
</gene>
<dbReference type="Gene3D" id="2.60.120.10">
    <property type="entry name" value="Jelly Rolls"/>
    <property type="match status" value="1"/>
</dbReference>
<keyword evidence="3" id="KW-1185">Reference proteome</keyword>
<sequence>MSDTAPAIPSALPGAPAPYFLDEVQGDKLVMFDQLFTLLTTGTQNEGQFDAFVTEGRPGRPVPAHYHALTHETFFVLEGAIRLWMDDRNGFRETRILEAGGFGFVPKGTVHSYRIERTGRIFGVTSAPFTDFFRAVGAPTDIPGIPEPDRFHIPPFERMAAAGAQYDVNFVEGYELFD</sequence>
<reference evidence="2" key="2">
    <citation type="submission" date="2023-01" db="EMBL/GenBank/DDBJ databases">
        <authorList>
            <person name="Sun Q."/>
            <person name="Evtushenko L."/>
        </authorList>
    </citation>
    <scope>NUCLEOTIDE SEQUENCE</scope>
    <source>
        <strain evidence="2">VKM Ac-1020</strain>
    </source>
</reference>
<accession>A0A9W6H077</accession>
<dbReference type="InterPro" id="IPR011051">
    <property type="entry name" value="RmlC_Cupin_sf"/>
</dbReference>
<dbReference type="InterPro" id="IPR014710">
    <property type="entry name" value="RmlC-like_jellyroll"/>
</dbReference>
<dbReference type="Proteomes" id="UP001142462">
    <property type="component" value="Unassembled WGS sequence"/>
</dbReference>
<dbReference type="Pfam" id="PF07883">
    <property type="entry name" value="Cupin_2"/>
    <property type="match status" value="1"/>
</dbReference>
<dbReference type="SUPFAM" id="SSF51182">
    <property type="entry name" value="RmlC-like cupins"/>
    <property type="match status" value="1"/>
</dbReference>